<dbReference type="AlphaFoldDB" id="A0A0B2VQN1"/>
<protein>
    <submittedName>
        <fullName evidence="2">Uncharacterized protein</fullName>
    </submittedName>
</protein>
<accession>A0A0B2VQN1</accession>
<sequence length="137" mass="16054">MKLPHFRRNGSSSSQSRNCCRRRSIADRLVVPALHDVVLIASSANSKPNKKRKSRAKRTKRSQLGPKMYINRIQSYIWHSRLTATYRIHVQRTDRRSALVIHTVYKHVMLVCSFSQFLRFCLKQRLTSARSSVYLDH</sequence>
<gene>
    <name evidence="2" type="ORF">Tcan_07676</name>
</gene>
<feature type="compositionally biased region" description="Low complexity" evidence="1">
    <location>
        <begin position="9"/>
        <end position="18"/>
    </location>
</feature>
<evidence type="ECO:0000313" key="3">
    <source>
        <dbReference type="Proteomes" id="UP000031036"/>
    </source>
</evidence>
<keyword evidence="3" id="KW-1185">Reference proteome</keyword>
<dbReference type="Proteomes" id="UP000031036">
    <property type="component" value="Unassembled WGS sequence"/>
</dbReference>
<organism evidence="2 3">
    <name type="scientific">Toxocara canis</name>
    <name type="common">Canine roundworm</name>
    <dbReference type="NCBI Taxonomy" id="6265"/>
    <lineage>
        <taxon>Eukaryota</taxon>
        <taxon>Metazoa</taxon>
        <taxon>Ecdysozoa</taxon>
        <taxon>Nematoda</taxon>
        <taxon>Chromadorea</taxon>
        <taxon>Rhabditida</taxon>
        <taxon>Spirurina</taxon>
        <taxon>Ascaridomorpha</taxon>
        <taxon>Ascaridoidea</taxon>
        <taxon>Toxocaridae</taxon>
        <taxon>Toxocara</taxon>
    </lineage>
</organism>
<name>A0A0B2VQN1_TOXCA</name>
<comment type="caution">
    <text evidence="2">The sequence shown here is derived from an EMBL/GenBank/DDBJ whole genome shotgun (WGS) entry which is preliminary data.</text>
</comment>
<evidence type="ECO:0000313" key="2">
    <source>
        <dbReference type="EMBL" id="KHN83717.1"/>
    </source>
</evidence>
<feature type="region of interest" description="Disordered" evidence="1">
    <location>
        <begin position="42"/>
        <end position="64"/>
    </location>
</feature>
<feature type="compositionally biased region" description="Basic residues" evidence="1">
    <location>
        <begin position="48"/>
        <end position="61"/>
    </location>
</feature>
<feature type="region of interest" description="Disordered" evidence="1">
    <location>
        <begin position="1"/>
        <end position="20"/>
    </location>
</feature>
<proteinExistence type="predicted"/>
<dbReference type="EMBL" id="JPKZ01001141">
    <property type="protein sequence ID" value="KHN83717.1"/>
    <property type="molecule type" value="Genomic_DNA"/>
</dbReference>
<evidence type="ECO:0000256" key="1">
    <source>
        <dbReference type="SAM" id="MobiDB-lite"/>
    </source>
</evidence>
<reference evidence="2 3" key="1">
    <citation type="submission" date="2014-11" db="EMBL/GenBank/DDBJ databases">
        <title>Genetic blueprint of the zoonotic pathogen Toxocara canis.</title>
        <authorList>
            <person name="Zhu X.-Q."/>
            <person name="Korhonen P.K."/>
            <person name="Cai H."/>
            <person name="Young N.D."/>
            <person name="Nejsum P."/>
            <person name="von Samson-Himmelstjerna G."/>
            <person name="Boag P.R."/>
            <person name="Tan P."/>
            <person name="Li Q."/>
            <person name="Min J."/>
            <person name="Yang Y."/>
            <person name="Wang X."/>
            <person name="Fang X."/>
            <person name="Hall R.S."/>
            <person name="Hofmann A."/>
            <person name="Sternberg P.W."/>
            <person name="Jex A.R."/>
            <person name="Gasser R.B."/>
        </authorList>
    </citation>
    <scope>NUCLEOTIDE SEQUENCE [LARGE SCALE GENOMIC DNA]</scope>
    <source>
        <strain evidence="2">PN_DK_2014</strain>
    </source>
</reference>